<evidence type="ECO:0000256" key="2">
    <source>
        <dbReference type="ARBA" id="ARBA00004253"/>
    </source>
</evidence>
<dbReference type="OrthoDB" id="409956at2759"/>
<dbReference type="FunFam" id="3.30.9.10:FF:000018">
    <property type="entry name" value="D-amino acid oxidase, putative"/>
    <property type="match status" value="1"/>
</dbReference>
<dbReference type="GO" id="GO:0005782">
    <property type="term" value="C:peroxisomal matrix"/>
    <property type="evidence" value="ECO:0007669"/>
    <property type="project" value="UniProtKB-SubCell"/>
</dbReference>
<dbReference type="InParanoid" id="A0A1V8TE38"/>
<dbReference type="GO" id="GO:0019478">
    <property type="term" value="P:D-amino acid catabolic process"/>
    <property type="evidence" value="ECO:0007669"/>
    <property type="project" value="TreeGrafter"/>
</dbReference>
<organism evidence="11 12">
    <name type="scientific">Cryoendolithus antarcticus</name>
    <dbReference type="NCBI Taxonomy" id="1507870"/>
    <lineage>
        <taxon>Eukaryota</taxon>
        <taxon>Fungi</taxon>
        <taxon>Dikarya</taxon>
        <taxon>Ascomycota</taxon>
        <taxon>Pezizomycotina</taxon>
        <taxon>Dothideomycetes</taxon>
        <taxon>Dothideomycetidae</taxon>
        <taxon>Cladosporiales</taxon>
        <taxon>Cladosporiaceae</taxon>
        <taxon>Cryoendolithus</taxon>
    </lineage>
</organism>
<comment type="cofactor">
    <cofactor evidence="1">
        <name>FAD</name>
        <dbReference type="ChEBI" id="CHEBI:57692"/>
    </cofactor>
</comment>
<keyword evidence="5" id="KW-0274">FAD</keyword>
<evidence type="ECO:0000313" key="11">
    <source>
        <dbReference type="EMBL" id="OQO09534.1"/>
    </source>
</evidence>
<evidence type="ECO:0000256" key="3">
    <source>
        <dbReference type="ARBA" id="ARBA00006730"/>
    </source>
</evidence>
<dbReference type="InterPro" id="IPR023209">
    <property type="entry name" value="DAO"/>
</dbReference>
<evidence type="ECO:0000256" key="1">
    <source>
        <dbReference type="ARBA" id="ARBA00001974"/>
    </source>
</evidence>
<dbReference type="Gene3D" id="3.30.9.10">
    <property type="entry name" value="D-Amino Acid Oxidase, subunit A, domain 2"/>
    <property type="match status" value="1"/>
</dbReference>
<dbReference type="InterPro" id="IPR006076">
    <property type="entry name" value="FAD-dep_OxRdtase"/>
</dbReference>
<dbReference type="GO" id="GO:0003884">
    <property type="term" value="F:D-amino-acid oxidase activity"/>
    <property type="evidence" value="ECO:0007669"/>
    <property type="project" value="UniProtKB-EC"/>
</dbReference>
<dbReference type="EMBL" id="NAJO01000010">
    <property type="protein sequence ID" value="OQO09534.1"/>
    <property type="molecule type" value="Genomic_DNA"/>
</dbReference>
<feature type="domain" description="FAD dependent oxidoreductase" evidence="10">
    <location>
        <begin position="4"/>
        <end position="343"/>
    </location>
</feature>
<evidence type="ECO:0000256" key="9">
    <source>
        <dbReference type="ARBA" id="ARBA00049547"/>
    </source>
</evidence>
<accession>A0A1V8TE38</accession>
<sequence>MANIVVLGAGVSGLTTALLLARKGHKVTIVAKHMPGDYDIEYASPWAGANSLPVAKPGSKAQQYETDTWYELEKLATNLPEAGVHFQNNHIYRRAKDADSAVGDWFKELIREDAWFKDVLPNFRVLDKSELPPGIDSGTGFTSVCINTALYLPWLASQCLKLGATLYRGDISHISEAASLHHFGSLAKLVINCTGLYSLRLGGVQDTKLYPARGQIVVVRNDPGIMCSTSGTDDGSDEACYIMHRAAGGGTVLGGCLQAGNWESQVDPNLAIRIMKRAIALCPALVKPGQGIEGLDIVRHGVGLRPMRTGGIRVEKERIGDVDVVHNYGHGGYGYQTSFGCSLEVLKLVNEVKLIQRIAFIETMRMYPELNPPTTDKTSHESMPSVAKKRKVTADAMTAVLAEDTGCASAVKLPAAKKKTGPAIAQDDDTSTREAIAPPSRGVSFNFNFGDALPQTIRGDDTPVKVEGQAERLQELSETNTRLGMTVQKQMNTIAKLTESNAKLASTVGELSERLASSPSQDVRANSAMGDERVAQLDVELQAAEAAQDQALVRADELQTRANALDTREQALSS</sequence>
<evidence type="ECO:0000259" key="10">
    <source>
        <dbReference type="Pfam" id="PF01266"/>
    </source>
</evidence>
<dbReference type="EC" id="1.4.3.3" evidence="8"/>
<comment type="catalytic activity">
    <reaction evidence="9">
        <text>a D-alpha-amino acid + O2 + H2O = a 2-oxocarboxylate + H2O2 + NH4(+)</text>
        <dbReference type="Rhea" id="RHEA:21816"/>
        <dbReference type="ChEBI" id="CHEBI:15377"/>
        <dbReference type="ChEBI" id="CHEBI:15379"/>
        <dbReference type="ChEBI" id="CHEBI:16240"/>
        <dbReference type="ChEBI" id="CHEBI:28938"/>
        <dbReference type="ChEBI" id="CHEBI:35179"/>
        <dbReference type="ChEBI" id="CHEBI:59871"/>
        <dbReference type="EC" id="1.4.3.3"/>
    </reaction>
    <physiologicalReaction direction="left-to-right" evidence="9">
        <dbReference type="Rhea" id="RHEA:21817"/>
    </physiologicalReaction>
</comment>
<comment type="subcellular location">
    <subcellularLocation>
        <location evidence="2">Peroxisome matrix</location>
    </subcellularLocation>
</comment>
<evidence type="ECO:0000313" key="12">
    <source>
        <dbReference type="Proteomes" id="UP000192596"/>
    </source>
</evidence>
<dbReference type="Proteomes" id="UP000192596">
    <property type="component" value="Unassembled WGS sequence"/>
</dbReference>
<proteinExistence type="inferred from homology"/>
<dbReference type="GO" id="GO:0071949">
    <property type="term" value="F:FAD binding"/>
    <property type="evidence" value="ECO:0007669"/>
    <property type="project" value="InterPro"/>
</dbReference>
<keyword evidence="12" id="KW-1185">Reference proteome</keyword>
<reference evidence="12" key="1">
    <citation type="submission" date="2017-03" db="EMBL/GenBank/DDBJ databases">
        <title>Genomes of endolithic fungi from Antarctica.</title>
        <authorList>
            <person name="Coleine C."/>
            <person name="Masonjones S."/>
            <person name="Stajich J.E."/>
        </authorList>
    </citation>
    <scope>NUCLEOTIDE SEQUENCE [LARGE SCALE GENOMIC DNA]</scope>
    <source>
        <strain evidence="12">CCFEE 5527</strain>
    </source>
</reference>
<dbReference type="SUPFAM" id="SSF54373">
    <property type="entry name" value="FAD-linked reductases, C-terminal domain"/>
    <property type="match status" value="1"/>
</dbReference>
<dbReference type="PANTHER" id="PTHR11530">
    <property type="entry name" value="D-AMINO ACID OXIDASE"/>
    <property type="match status" value="1"/>
</dbReference>
<name>A0A1V8TE38_9PEZI</name>
<evidence type="ECO:0000256" key="5">
    <source>
        <dbReference type="ARBA" id="ARBA00022827"/>
    </source>
</evidence>
<dbReference type="Gene3D" id="3.40.50.720">
    <property type="entry name" value="NAD(P)-binding Rossmann-like Domain"/>
    <property type="match status" value="1"/>
</dbReference>
<keyword evidence="7" id="KW-0576">Peroxisome</keyword>
<keyword evidence="6" id="KW-0560">Oxidoreductase</keyword>
<dbReference type="Pfam" id="PF01266">
    <property type="entry name" value="DAO"/>
    <property type="match status" value="1"/>
</dbReference>
<dbReference type="AlphaFoldDB" id="A0A1V8TE38"/>
<evidence type="ECO:0000256" key="7">
    <source>
        <dbReference type="ARBA" id="ARBA00023140"/>
    </source>
</evidence>
<gene>
    <name evidence="11" type="ORF">B0A48_04936</name>
</gene>
<keyword evidence="4" id="KW-0285">Flavoprotein</keyword>
<evidence type="ECO:0000256" key="4">
    <source>
        <dbReference type="ARBA" id="ARBA00022630"/>
    </source>
</evidence>
<evidence type="ECO:0000256" key="8">
    <source>
        <dbReference type="ARBA" id="ARBA00039101"/>
    </source>
</evidence>
<dbReference type="PANTHER" id="PTHR11530:SF16">
    <property type="entry name" value="D-AMINO ACID OXIDASE (AFU_ORTHOLOGUE AFUA_5G11290)"/>
    <property type="match status" value="1"/>
</dbReference>
<dbReference type="STRING" id="1507870.A0A1V8TE38"/>
<comment type="similarity">
    <text evidence="3">Belongs to the DAMOX/DASOX family.</text>
</comment>
<protein>
    <recommendedName>
        <fullName evidence="8">D-amino-acid oxidase</fullName>
        <ecNumber evidence="8">1.4.3.3</ecNumber>
    </recommendedName>
</protein>
<evidence type="ECO:0000256" key="6">
    <source>
        <dbReference type="ARBA" id="ARBA00023002"/>
    </source>
</evidence>
<comment type="caution">
    <text evidence="11">The sequence shown here is derived from an EMBL/GenBank/DDBJ whole genome shotgun (WGS) entry which is preliminary data.</text>
</comment>
<dbReference type="SUPFAM" id="SSF51971">
    <property type="entry name" value="Nucleotide-binding domain"/>
    <property type="match status" value="1"/>
</dbReference>